<dbReference type="InterPro" id="IPR005162">
    <property type="entry name" value="Retrotrans_gag_dom"/>
</dbReference>
<feature type="domain" description="Retrotransposon gag" evidence="1">
    <location>
        <begin position="102"/>
        <end position="193"/>
    </location>
</feature>
<dbReference type="Pfam" id="PF03732">
    <property type="entry name" value="Retrotrans_gag"/>
    <property type="match status" value="1"/>
</dbReference>
<sequence length="384" mass="43581">MLYANTLVSSSNIFTEPGQMENNDRTLKELATRDVVYQPWCIQYPQLELVQTYELKSGLIHLLPKFHGLAGEDPHKHLKEFHVVCSTMRPQGIPVDYIKMKAFPFSLDGAAKDWLYLQPTLFNTWGDMKRTFLEKFFPASKIATIRKEICGIRQHTRETLHEYWERFNKLCATCPHHQISEQLLIQYFYEGLSMMDRSMIDAASGGALMDKTPAVARHLISNIASNTTIRNQGAESVSDKNQLTELTSLVRQLAVSQHQPIMVAKLCGICTSVEHSTDMCPTLQETESDQPENVGAIGGFQYGRQPYQTQPFVWKATISDRSTTRTVCYLESQIRAKYTSRSNRLPTAESIISGNTFRTTTAAAESAYSRQLSIYRRPDEVACN</sequence>
<evidence type="ECO:0000259" key="1">
    <source>
        <dbReference type="Pfam" id="PF03732"/>
    </source>
</evidence>
<dbReference type="PANTHER" id="PTHR33223">
    <property type="entry name" value="CCHC-TYPE DOMAIN-CONTAINING PROTEIN"/>
    <property type="match status" value="1"/>
</dbReference>
<protein>
    <recommendedName>
        <fullName evidence="1">Retrotransposon gag domain-containing protein</fullName>
    </recommendedName>
</protein>
<organism evidence="2 3">
    <name type="scientific">Mucuna pruriens</name>
    <name type="common">Velvet bean</name>
    <name type="synonym">Dolichos pruriens</name>
    <dbReference type="NCBI Taxonomy" id="157652"/>
    <lineage>
        <taxon>Eukaryota</taxon>
        <taxon>Viridiplantae</taxon>
        <taxon>Streptophyta</taxon>
        <taxon>Embryophyta</taxon>
        <taxon>Tracheophyta</taxon>
        <taxon>Spermatophyta</taxon>
        <taxon>Magnoliopsida</taxon>
        <taxon>eudicotyledons</taxon>
        <taxon>Gunneridae</taxon>
        <taxon>Pentapetalae</taxon>
        <taxon>rosids</taxon>
        <taxon>fabids</taxon>
        <taxon>Fabales</taxon>
        <taxon>Fabaceae</taxon>
        <taxon>Papilionoideae</taxon>
        <taxon>50 kb inversion clade</taxon>
        <taxon>NPAAA clade</taxon>
        <taxon>indigoferoid/millettioid clade</taxon>
        <taxon>Phaseoleae</taxon>
        <taxon>Mucuna</taxon>
    </lineage>
</organism>
<dbReference type="OrthoDB" id="1749511at2759"/>
<dbReference type="Proteomes" id="UP000257109">
    <property type="component" value="Unassembled WGS sequence"/>
</dbReference>
<evidence type="ECO:0000313" key="3">
    <source>
        <dbReference type="Proteomes" id="UP000257109"/>
    </source>
</evidence>
<comment type="caution">
    <text evidence="2">The sequence shown here is derived from an EMBL/GenBank/DDBJ whole genome shotgun (WGS) entry which is preliminary data.</text>
</comment>
<keyword evidence="3" id="KW-1185">Reference proteome</keyword>
<reference evidence="2" key="1">
    <citation type="submission" date="2018-05" db="EMBL/GenBank/DDBJ databases">
        <title>Draft genome of Mucuna pruriens seed.</title>
        <authorList>
            <person name="Nnadi N.E."/>
            <person name="Vos R."/>
            <person name="Hasami M.H."/>
            <person name="Devisetty U.K."/>
            <person name="Aguiy J.C."/>
        </authorList>
    </citation>
    <scope>NUCLEOTIDE SEQUENCE [LARGE SCALE GENOMIC DNA]</scope>
    <source>
        <strain evidence="2">JCA_2017</strain>
    </source>
</reference>
<dbReference type="AlphaFoldDB" id="A0A371HYP7"/>
<dbReference type="PANTHER" id="PTHR33223:SF3">
    <property type="match status" value="1"/>
</dbReference>
<gene>
    <name evidence="2" type="ORF">CR513_07912</name>
</gene>
<proteinExistence type="predicted"/>
<accession>A0A371HYP7</accession>
<feature type="non-terminal residue" evidence="2">
    <location>
        <position position="1"/>
    </location>
</feature>
<name>A0A371HYP7_MUCPR</name>
<evidence type="ECO:0000313" key="2">
    <source>
        <dbReference type="EMBL" id="RDY07912.1"/>
    </source>
</evidence>
<dbReference type="EMBL" id="QJKJ01001377">
    <property type="protein sequence ID" value="RDY07912.1"/>
    <property type="molecule type" value="Genomic_DNA"/>
</dbReference>